<evidence type="ECO:0000313" key="3">
    <source>
        <dbReference type="EMBL" id="MCP9611769.1"/>
    </source>
</evidence>
<dbReference type="InterPro" id="IPR037108">
    <property type="entry name" value="TM1727-like_C_sf"/>
</dbReference>
<evidence type="ECO:0000313" key="4">
    <source>
        <dbReference type="Proteomes" id="UP001205603"/>
    </source>
</evidence>
<protein>
    <submittedName>
        <fullName evidence="3">DUF2520 domain-containing protein</fullName>
    </submittedName>
</protein>
<organism evidence="3 4">
    <name type="scientific">Coprobacter tertius</name>
    <dbReference type="NCBI Taxonomy" id="2944915"/>
    <lineage>
        <taxon>Bacteria</taxon>
        <taxon>Pseudomonadati</taxon>
        <taxon>Bacteroidota</taxon>
        <taxon>Bacteroidia</taxon>
        <taxon>Bacteroidales</taxon>
        <taxon>Barnesiellaceae</taxon>
        <taxon>Coprobacter</taxon>
    </lineage>
</organism>
<dbReference type="PANTHER" id="PTHR40459:SF1">
    <property type="entry name" value="CONSERVED HYPOTHETICAL ALANINE AND LEUCINE RICH PROTEIN"/>
    <property type="match status" value="1"/>
</dbReference>
<keyword evidence="4" id="KW-1185">Reference proteome</keyword>
<name>A0ABT1MI95_9BACT</name>
<dbReference type="Gene3D" id="3.40.50.720">
    <property type="entry name" value="NAD(P)-binding Rossmann-like Domain"/>
    <property type="match status" value="1"/>
</dbReference>
<sequence length="256" mass="29140">MKIVFIGAGNLATQLSLALQSAGHKISQIYSRTETSARELSDTLKTEYTTQIEQVRPDADLYLFSVKDTVLPELIRHMPRNNGIWAHTAGSMPMNIFKTATEKYGVFYPLQTFSKHLDVTFSHIPIYIEGSDRNVTADLVALGKDLSDNVQVISSEQRKFLHLAAVFACNFTNYMYTIAADLLEEHDLSFTDLLPLIDETAAKIHKMPPVEAQTGPAIRYDRNVIEKHLDLLNHENTREIYELLSKNIHKYYHKNK</sequence>
<accession>A0ABT1MI95</accession>
<dbReference type="InterPro" id="IPR036291">
    <property type="entry name" value="NAD(P)-bd_dom_sf"/>
</dbReference>
<feature type="domain" description="DUF2520" evidence="2">
    <location>
        <begin position="124"/>
        <end position="248"/>
    </location>
</feature>
<evidence type="ECO:0000259" key="1">
    <source>
        <dbReference type="Pfam" id="PF03807"/>
    </source>
</evidence>
<evidence type="ECO:0000259" key="2">
    <source>
        <dbReference type="Pfam" id="PF10728"/>
    </source>
</evidence>
<dbReference type="Gene3D" id="1.10.1040.20">
    <property type="entry name" value="ProC-like, C-terminal domain"/>
    <property type="match status" value="1"/>
</dbReference>
<reference evidence="3 4" key="1">
    <citation type="submission" date="2022-07" db="EMBL/GenBank/DDBJ databases">
        <title>Fecal culturing of patients with breast cancer.</title>
        <authorList>
            <person name="Teng N.M.Y."/>
            <person name="Kiu R."/>
            <person name="Evans R."/>
            <person name="Baker D.J."/>
            <person name="Zenner C."/>
            <person name="Robinson S.D."/>
            <person name="Hall L.J."/>
        </authorList>
    </citation>
    <scope>NUCLEOTIDE SEQUENCE [LARGE SCALE GENOMIC DNA]</scope>
    <source>
        <strain evidence="3 4">LH1063</strain>
    </source>
</reference>
<dbReference type="PANTHER" id="PTHR40459">
    <property type="entry name" value="CONSERVED HYPOTHETICAL ALANINE AND LEUCINE RICH PROTEIN"/>
    <property type="match status" value="1"/>
</dbReference>
<dbReference type="RefSeq" id="WP_255026779.1">
    <property type="nucleotide sequence ID" value="NZ_JANDHW010000005.1"/>
</dbReference>
<dbReference type="InterPro" id="IPR008927">
    <property type="entry name" value="6-PGluconate_DH-like_C_sf"/>
</dbReference>
<comment type="caution">
    <text evidence="3">The sequence shown here is derived from an EMBL/GenBank/DDBJ whole genome shotgun (WGS) entry which is preliminary data.</text>
</comment>
<dbReference type="Proteomes" id="UP001205603">
    <property type="component" value="Unassembled WGS sequence"/>
</dbReference>
<dbReference type="SUPFAM" id="SSF51735">
    <property type="entry name" value="NAD(P)-binding Rossmann-fold domains"/>
    <property type="match status" value="1"/>
</dbReference>
<dbReference type="InterPro" id="IPR018931">
    <property type="entry name" value="DUF2520"/>
</dbReference>
<dbReference type="Pfam" id="PF03807">
    <property type="entry name" value="F420_oxidored"/>
    <property type="match status" value="1"/>
</dbReference>
<dbReference type="EMBL" id="JANDHW010000005">
    <property type="protein sequence ID" value="MCP9611769.1"/>
    <property type="molecule type" value="Genomic_DNA"/>
</dbReference>
<dbReference type="Pfam" id="PF10728">
    <property type="entry name" value="DUF2520"/>
    <property type="match status" value="1"/>
</dbReference>
<proteinExistence type="predicted"/>
<gene>
    <name evidence="3" type="ORF">NMU02_06665</name>
</gene>
<dbReference type="InterPro" id="IPR028939">
    <property type="entry name" value="P5C_Rdtase_cat_N"/>
</dbReference>
<dbReference type="SUPFAM" id="SSF48179">
    <property type="entry name" value="6-phosphogluconate dehydrogenase C-terminal domain-like"/>
    <property type="match status" value="1"/>
</dbReference>
<feature type="domain" description="Pyrroline-5-carboxylate reductase catalytic N-terminal" evidence="1">
    <location>
        <begin position="2"/>
        <end position="78"/>
    </location>
</feature>